<dbReference type="GO" id="GO:0007188">
    <property type="term" value="P:adenylate cyclase-modulating G protein-coupled receptor signaling pathway"/>
    <property type="evidence" value="ECO:0007669"/>
    <property type="project" value="TreeGrafter"/>
</dbReference>
<dbReference type="PROSITE" id="PS51882">
    <property type="entry name" value="G_ALPHA"/>
    <property type="match status" value="1"/>
</dbReference>
<dbReference type="STRING" id="112268.A0A182WKZ2"/>
<evidence type="ECO:0000256" key="6">
    <source>
        <dbReference type="ARBA" id="ARBA00023139"/>
    </source>
</evidence>
<dbReference type="InterPro" id="IPR001019">
    <property type="entry name" value="Gprotein_alpha_su"/>
</dbReference>
<dbReference type="GO" id="GO:0046872">
    <property type="term" value="F:metal ion binding"/>
    <property type="evidence" value="ECO:0007669"/>
    <property type="project" value="UniProtKB-KW"/>
</dbReference>
<name>A0A182WKZ2_9DIPT</name>
<dbReference type="PANTHER" id="PTHR10218">
    <property type="entry name" value="GTP-BINDING PROTEIN ALPHA SUBUNIT"/>
    <property type="match status" value="1"/>
</dbReference>
<dbReference type="SUPFAM" id="SSF47895">
    <property type="entry name" value="Transducin (alpha subunit), insertion domain"/>
    <property type="match status" value="1"/>
</dbReference>
<dbReference type="GO" id="GO:0001664">
    <property type="term" value="F:G protein-coupled receptor binding"/>
    <property type="evidence" value="ECO:0007669"/>
    <property type="project" value="TreeGrafter"/>
</dbReference>
<dbReference type="PANTHER" id="PTHR10218:SF362">
    <property type="entry name" value="G PROTEIN ALPHA O SUBUNIT"/>
    <property type="match status" value="1"/>
</dbReference>
<keyword evidence="5 8" id="KW-0342">GTP-binding</keyword>
<dbReference type="VEuPathDB" id="VectorBase:AMIN011071"/>
<dbReference type="GO" id="GO:0031683">
    <property type="term" value="F:G-protein beta/gamma-subunit complex binding"/>
    <property type="evidence" value="ECO:0007669"/>
    <property type="project" value="InterPro"/>
</dbReference>
<dbReference type="AlphaFoldDB" id="A0A182WKZ2"/>
<accession>A0A182WKZ2</accession>
<evidence type="ECO:0000256" key="2">
    <source>
        <dbReference type="ARBA" id="ARBA00022723"/>
    </source>
</evidence>
<evidence type="ECO:0000256" key="4">
    <source>
        <dbReference type="ARBA" id="ARBA00022842"/>
    </source>
</evidence>
<sequence length="148" mass="16733">MGCAQSAEERAAAARSRLIERNLKEDGIQAAKDIKLLLLGKEGERTLVIIHESGFTSEDFKQYRPVVYSNTIQSLVAILRAMPNLSIAFGNNERECDAKMVFDVVQRMHDTEPFSEDLLLAMKRLWSDSGVQECFCRSNEYQLNDSAK</sequence>
<evidence type="ECO:0000313" key="10">
    <source>
        <dbReference type="Proteomes" id="UP000075920"/>
    </source>
</evidence>
<evidence type="ECO:0000256" key="7">
    <source>
        <dbReference type="ARBA" id="ARBA00023288"/>
    </source>
</evidence>
<keyword evidence="2" id="KW-0479">Metal-binding</keyword>
<dbReference type="Gene3D" id="1.10.400.10">
    <property type="entry name" value="GI Alpha 1, domain 2-like"/>
    <property type="match status" value="1"/>
</dbReference>
<dbReference type="InterPro" id="IPR011025">
    <property type="entry name" value="GproteinA_insert"/>
</dbReference>
<dbReference type="Pfam" id="PF00503">
    <property type="entry name" value="G-alpha"/>
    <property type="match status" value="1"/>
</dbReference>
<dbReference type="GO" id="GO:0005834">
    <property type="term" value="C:heterotrimeric G-protein complex"/>
    <property type="evidence" value="ECO:0007669"/>
    <property type="project" value="TreeGrafter"/>
</dbReference>
<keyword evidence="6" id="KW-0564">Palmitate</keyword>
<evidence type="ECO:0000256" key="5">
    <source>
        <dbReference type="ARBA" id="ARBA00023134"/>
    </source>
</evidence>
<evidence type="ECO:0008006" key="11">
    <source>
        <dbReference type="Google" id="ProtNLM"/>
    </source>
</evidence>
<feature type="binding site" evidence="8">
    <location>
        <begin position="145"/>
        <end position="146"/>
    </location>
    <ligand>
        <name>GTP</name>
        <dbReference type="ChEBI" id="CHEBI:37565"/>
    </ligand>
</feature>
<evidence type="ECO:0000256" key="3">
    <source>
        <dbReference type="ARBA" id="ARBA00022741"/>
    </source>
</evidence>
<evidence type="ECO:0000256" key="8">
    <source>
        <dbReference type="PIRSR" id="PIRSR601019-1"/>
    </source>
</evidence>
<organism evidence="9 10">
    <name type="scientific">Anopheles minimus</name>
    <dbReference type="NCBI Taxonomy" id="112268"/>
    <lineage>
        <taxon>Eukaryota</taxon>
        <taxon>Metazoa</taxon>
        <taxon>Ecdysozoa</taxon>
        <taxon>Arthropoda</taxon>
        <taxon>Hexapoda</taxon>
        <taxon>Insecta</taxon>
        <taxon>Pterygota</taxon>
        <taxon>Neoptera</taxon>
        <taxon>Endopterygota</taxon>
        <taxon>Diptera</taxon>
        <taxon>Nematocera</taxon>
        <taxon>Culicoidea</taxon>
        <taxon>Culicidae</taxon>
        <taxon>Anophelinae</taxon>
        <taxon>Anopheles</taxon>
    </lineage>
</organism>
<dbReference type="GO" id="GO:0003924">
    <property type="term" value="F:GTPase activity"/>
    <property type="evidence" value="ECO:0007669"/>
    <property type="project" value="InterPro"/>
</dbReference>
<evidence type="ECO:0000313" key="9">
    <source>
        <dbReference type="EnsemblMetazoa" id="AMIN011071-PA"/>
    </source>
</evidence>
<dbReference type="Proteomes" id="UP000075920">
    <property type="component" value="Unassembled WGS sequence"/>
</dbReference>
<keyword evidence="3 8" id="KW-0547">Nucleotide-binding</keyword>
<keyword evidence="4" id="KW-0460">Magnesium</keyword>
<keyword evidence="10" id="KW-1185">Reference proteome</keyword>
<dbReference type="GO" id="GO:0005737">
    <property type="term" value="C:cytoplasm"/>
    <property type="evidence" value="ECO:0007669"/>
    <property type="project" value="TreeGrafter"/>
</dbReference>
<reference evidence="9" key="2">
    <citation type="submission" date="2020-05" db="UniProtKB">
        <authorList>
            <consortium name="EnsemblMetazoa"/>
        </authorList>
    </citation>
    <scope>IDENTIFICATION</scope>
    <source>
        <strain evidence="9">MINIMUS1</strain>
    </source>
</reference>
<dbReference type="EnsemblMetazoa" id="AMIN011071-RA">
    <property type="protein sequence ID" value="AMIN011071-PA"/>
    <property type="gene ID" value="AMIN011071"/>
</dbReference>
<reference evidence="10" key="1">
    <citation type="submission" date="2013-03" db="EMBL/GenBank/DDBJ databases">
        <title>The Genome Sequence of Anopheles minimus MINIMUS1.</title>
        <authorList>
            <consortium name="The Broad Institute Genomics Platform"/>
            <person name="Neafsey D.E."/>
            <person name="Walton C."/>
            <person name="Walker B."/>
            <person name="Young S.K."/>
            <person name="Zeng Q."/>
            <person name="Gargeya S."/>
            <person name="Fitzgerald M."/>
            <person name="Haas B."/>
            <person name="Abouelleil A."/>
            <person name="Allen A.W."/>
            <person name="Alvarado L."/>
            <person name="Arachchi H.M."/>
            <person name="Berlin A.M."/>
            <person name="Chapman S.B."/>
            <person name="Gainer-Dewar J."/>
            <person name="Goldberg J."/>
            <person name="Griggs A."/>
            <person name="Gujja S."/>
            <person name="Hansen M."/>
            <person name="Howarth C."/>
            <person name="Imamovic A."/>
            <person name="Ireland A."/>
            <person name="Larimer J."/>
            <person name="McCowan C."/>
            <person name="Murphy C."/>
            <person name="Pearson M."/>
            <person name="Poon T.W."/>
            <person name="Priest M."/>
            <person name="Roberts A."/>
            <person name="Saif S."/>
            <person name="Shea T."/>
            <person name="Sisk P."/>
            <person name="Sykes S."/>
            <person name="Wortman J."/>
            <person name="Nusbaum C."/>
            <person name="Birren B."/>
        </authorList>
    </citation>
    <scope>NUCLEOTIDE SEQUENCE [LARGE SCALE GENOMIC DNA]</scope>
    <source>
        <strain evidence="10">MINIMUS1</strain>
    </source>
</reference>
<keyword evidence="1" id="KW-0519">Myristate</keyword>
<keyword evidence="7" id="KW-0449">Lipoprotein</keyword>
<dbReference type="GO" id="GO:0005525">
    <property type="term" value="F:GTP binding"/>
    <property type="evidence" value="ECO:0007669"/>
    <property type="project" value="UniProtKB-KW"/>
</dbReference>
<dbReference type="SMART" id="SM00275">
    <property type="entry name" value="G_alpha"/>
    <property type="match status" value="1"/>
</dbReference>
<protein>
    <recommendedName>
        <fullName evidence="11">Guanine nucleotide-binding protein G(O) subunit alpha</fullName>
    </recommendedName>
</protein>
<proteinExistence type="predicted"/>
<evidence type="ECO:0000256" key="1">
    <source>
        <dbReference type="ARBA" id="ARBA00022707"/>
    </source>
</evidence>